<reference evidence="2" key="2">
    <citation type="submission" date="2022-06" db="UniProtKB">
        <authorList>
            <consortium name="EnsemblMetazoa"/>
        </authorList>
    </citation>
    <scope>IDENTIFICATION</scope>
    <source>
        <strain evidence="2">DF5081</strain>
    </source>
</reference>
<proteinExistence type="predicted"/>
<evidence type="ECO:0000313" key="2">
    <source>
        <dbReference type="EnsemblMetazoa" id="CJA17657.1"/>
    </source>
</evidence>
<name>A0A8R1E0K2_CAEJA</name>
<keyword evidence="3" id="KW-1185">Reference proteome</keyword>
<evidence type="ECO:0000256" key="1">
    <source>
        <dbReference type="SAM" id="MobiDB-lite"/>
    </source>
</evidence>
<feature type="region of interest" description="Disordered" evidence="1">
    <location>
        <begin position="103"/>
        <end position="158"/>
    </location>
</feature>
<reference evidence="3" key="1">
    <citation type="submission" date="2010-08" db="EMBL/GenBank/DDBJ databases">
        <authorList>
            <consortium name="Caenorhabditis japonica Sequencing Consortium"/>
            <person name="Wilson R.K."/>
        </authorList>
    </citation>
    <scope>NUCLEOTIDE SEQUENCE [LARGE SCALE GENOMIC DNA]</scope>
    <source>
        <strain evidence="3">DF5081</strain>
    </source>
</reference>
<feature type="compositionally biased region" description="Low complexity" evidence="1">
    <location>
        <begin position="108"/>
        <end position="129"/>
    </location>
</feature>
<feature type="compositionally biased region" description="Polar residues" evidence="1">
    <location>
        <begin position="77"/>
        <end position="86"/>
    </location>
</feature>
<feature type="compositionally biased region" description="Basic and acidic residues" evidence="1">
    <location>
        <begin position="47"/>
        <end position="70"/>
    </location>
</feature>
<sequence>MLEWLAPDYQYSTHRHSIVTTELGLEHHYTVISFNQRLSEQKIAELIDKIEKPEPPKALDKRSRSPDRHPANRSGHMVSQISSTTTSEKRMCPMTAAMDLSVGKTPATTSSSSYASSSSSLSNTSNGTSRETGPISPISSPTASEREQRSTAPPKPMFTTASMVSKSHLPEYTYLSPGLTKSRSSKCVMMVQTFPGSSLLRSNSTRPHPPLLSTITHDTTPPSNSAVTFSQDGFQPPPTIMPFTALLLLR</sequence>
<organism evidence="2 3">
    <name type="scientific">Caenorhabditis japonica</name>
    <dbReference type="NCBI Taxonomy" id="281687"/>
    <lineage>
        <taxon>Eukaryota</taxon>
        <taxon>Metazoa</taxon>
        <taxon>Ecdysozoa</taxon>
        <taxon>Nematoda</taxon>
        <taxon>Chromadorea</taxon>
        <taxon>Rhabditida</taxon>
        <taxon>Rhabditina</taxon>
        <taxon>Rhabditomorpha</taxon>
        <taxon>Rhabditoidea</taxon>
        <taxon>Rhabditidae</taxon>
        <taxon>Peloderinae</taxon>
        <taxon>Caenorhabditis</taxon>
    </lineage>
</organism>
<protein>
    <submittedName>
        <fullName evidence="2">Uncharacterized protein</fullName>
    </submittedName>
</protein>
<evidence type="ECO:0000313" key="3">
    <source>
        <dbReference type="Proteomes" id="UP000005237"/>
    </source>
</evidence>
<accession>A0A8R1E0K2</accession>
<feature type="region of interest" description="Disordered" evidence="1">
    <location>
        <begin position="47"/>
        <end position="89"/>
    </location>
</feature>
<dbReference type="EnsemblMetazoa" id="CJA17657.1">
    <property type="protein sequence ID" value="CJA17657.1"/>
    <property type="gene ID" value="WBGene00136861"/>
</dbReference>
<dbReference type="AlphaFoldDB" id="A0A8R1E0K2"/>
<dbReference type="Proteomes" id="UP000005237">
    <property type="component" value="Unassembled WGS sequence"/>
</dbReference>